<name>A0A1F6N222_9BACT</name>
<evidence type="ECO:0000313" key="18">
    <source>
        <dbReference type="Proteomes" id="UP000177040"/>
    </source>
</evidence>
<dbReference type="PANTHER" id="PTHR23076">
    <property type="entry name" value="METALLOPROTEASE M41 FTSH"/>
    <property type="match status" value="1"/>
</dbReference>
<keyword evidence="10 14" id="KW-1133">Transmembrane helix</keyword>
<evidence type="ECO:0000256" key="3">
    <source>
        <dbReference type="ARBA" id="ARBA00022670"/>
    </source>
</evidence>
<comment type="similarity">
    <text evidence="13 14">In the central section; belongs to the AAA ATPase family.</text>
</comment>
<dbReference type="CDD" id="cd19501">
    <property type="entry name" value="RecA-like_FtsH"/>
    <property type="match status" value="1"/>
</dbReference>
<dbReference type="EC" id="3.4.24.-" evidence="14"/>
<proteinExistence type="inferred from homology"/>
<dbReference type="Proteomes" id="UP000177040">
    <property type="component" value="Unassembled WGS sequence"/>
</dbReference>
<dbReference type="FunFam" id="1.10.8.60:FF:000001">
    <property type="entry name" value="ATP-dependent zinc metalloprotease FtsH"/>
    <property type="match status" value="1"/>
</dbReference>
<dbReference type="GO" id="GO:0030163">
    <property type="term" value="P:protein catabolic process"/>
    <property type="evidence" value="ECO:0007669"/>
    <property type="project" value="UniProtKB-UniRule"/>
</dbReference>
<dbReference type="InterPro" id="IPR003960">
    <property type="entry name" value="ATPase_AAA_CS"/>
</dbReference>
<feature type="domain" description="AAA+ ATPase" evidence="16">
    <location>
        <begin position="197"/>
        <end position="336"/>
    </location>
</feature>
<dbReference type="SUPFAM" id="SSF140990">
    <property type="entry name" value="FtsH protease domain-like"/>
    <property type="match status" value="1"/>
</dbReference>
<dbReference type="AlphaFoldDB" id="A0A1F6N222"/>
<keyword evidence="3 14" id="KW-0645">Protease</keyword>
<keyword evidence="8 14" id="KW-0862">Zinc</keyword>
<dbReference type="GO" id="GO:0016887">
    <property type="term" value="F:ATP hydrolysis activity"/>
    <property type="evidence" value="ECO:0007669"/>
    <property type="project" value="UniProtKB-UniRule"/>
</dbReference>
<dbReference type="Pfam" id="PF00004">
    <property type="entry name" value="AAA"/>
    <property type="match status" value="1"/>
</dbReference>
<evidence type="ECO:0000256" key="11">
    <source>
        <dbReference type="ARBA" id="ARBA00023049"/>
    </source>
</evidence>
<evidence type="ECO:0000256" key="1">
    <source>
        <dbReference type="ARBA" id="ARBA00004370"/>
    </source>
</evidence>
<dbReference type="Gene3D" id="1.10.8.60">
    <property type="match status" value="1"/>
</dbReference>
<dbReference type="GO" id="GO:0006508">
    <property type="term" value="P:proteolysis"/>
    <property type="evidence" value="ECO:0007669"/>
    <property type="project" value="UniProtKB-KW"/>
</dbReference>
<reference evidence="17 18" key="1">
    <citation type="journal article" date="2016" name="Nat. Commun.">
        <title>Thousands of microbial genomes shed light on interconnected biogeochemical processes in an aquifer system.</title>
        <authorList>
            <person name="Anantharaman K."/>
            <person name="Brown C.T."/>
            <person name="Hug L.A."/>
            <person name="Sharon I."/>
            <person name="Castelle C.J."/>
            <person name="Probst A.J."/>
            <person name="Thomas B.C."/>
            <person name="Singh A."/>
            <person name="Wilkins M.J."/>
            <person name="Karaoz U."/>
            <person name="Brodie E.L."/>
            <person name="Williams K.H."/>
            <person name="Hubbard S.S."/>
            <person name="Banfield J.F."/>
        </authorList>
    </citation>
    <scope>NUCLEOTIDE SEQUENCE [LARGE SCALE GENOMIC DNA]</scope>
</reference>
<comment type="cofactor">
    <cofactor evidence="14">
        <name>Zn(2+)</name>
        <dbReference type="ChEBI" id="CHEBI:29105"/>
    </cofactor>
    <text evidence="14">Binds 1 zinc ion per subunit.</text>
</comment>
<dbReference type="FunFam" id="3.40.50.300:FF:000001">
    <property type="entry name" value="ATP-dependent zinc metalloprotease FtsH"/>
    <property type="match status" value="1"/>
</dbReference>
<feature type="binding site" evidence="14">
    <location>
        <position position="505"/>
    </location>
    <ligand>
        <name>Zn(2+)</name>
        <dbReference type="ChEBI" id="CHEBI:29105"/>
        <note>catalytic</note>
    </ligand>
</feature>
<evidence type="ECO:0000256" key="2">
    <source>
        <dbReference type="ARBA" id="ARBA00010044"/>
    </source>
</evidence>
<feature type="binding site" evidence="14">
    <location>
        <position position="431"/>
    </location>
    <ligand>
        <name>Zn(2+)</name>
        <dbReference type="ChEBI" id="CHEBI:29105"/>
        <note>catalytic</note>
    </ligand>
</feature>
<gene>
    <name evidence="14" type="primary">ftsH</name>
    <name evidence="17" type="ORF">A2983_00360</name>
</gene>
<dbReference type="InterPro" id="IPR003959">
    <property type="entry name" value="ATPase_AAA_core"/>
</dbReference>
<keyword evidence="5 14" id="KW-0479">Metal-binding</keyword>
<evidence type="ECO:0000259" key="16">
    <source>
        <dbReference type="SMART" id="SM00382"/>
    </source>
</evidence>
<dbReference type="InterPro" id="IPR027417">
    <property type="entry name" value="P-loop_NTPase"/>
</dbReference>
<dbReference type="PANTHER" id="PTHR23076:SF97">
    <property type="entry name" value="ATP-DEPENDENT ZINC METALLOPROTEASE YME1L1"/>
    <property type="match status" value="1"/>
</dbReference>
<comment type="similarity">
    <text evidence="15">Belongs to the AAA ATPase family.</text>
</comment>
<organism evidence="17 18">
    <name type="scientific">Candidatus Magasanikbacteria bacterium RIFCSPLOWO2_01_FULL_40_15</name>
    <dbReference type="NCBI Taxonomy" id="1798686"/>
    <lineage>
        <taxon>Bacteria</taxon>
        <taxon>Candidatus Magasanikiibacteriota</taxon>
    </lineage>
</organism>
<dbReference type="GO" id="GO:0004176">
    <property type="term" value="F:ATP-dependent peptidase activity"/>
    <property type="evidence" value="ECO:0007669"/>
    <property type="project" value="InterPro"/>
</dbReference>
<evidence type="ECO:0000256" key="13">
    <source>
        <dbReference type="ARBA" id="ARBA00061570"/>
    </source>
</evidence>
<dbReference type="PROSITE" id="PS00674">
    <property type="entry name" value="AAA"/>
    <property type="match status" value="1"/>
</dbReference>
<feature type="binding site" evidence="14">
    <location>
        <position position="427"/>
    </location>
    <ligand>
        <name>Zn(2+)</name>
        <dbReference type="ChEBI" id="CHEBI:29105"/>
        <note>catalytic</note>
    </ligand>
</feature>
<dbReference type="GO" id="GO:0005524">
    <property type="term" value="F:ATP binding"/>
    <property type="evidence" value="ECO:0007669"/>
    <property type="project" value="UniProtKB-UniRule"/>
</dbReference>
<keyword evidence="6 14" id="KW-0547">Nucleotide-binding</keyword>
<evidence type="ECO:0000256" key="12">
    <source>
        <dbReference type="ARBA" id="ARBA00023136"/>
    </source>
</evidence>
<dbReference type="HAMAP" id="MF_01458">
    <property type="entry name" value="FtsH"/>
    <property type="match status" value="1"/>
</dbReference>
<dbReference type="Pfam" id="PF17862">
    <property type="entry name" value="AAA_lid_3"/>
    <property type="match status" value="1"/>
</dbReference>
<dbReference type="GO" id="GO:0051301">
    <property type="term" value="P:cell division"/>
    <property type="evidence" value="ECO:0007669"/>
    <property type="project" value="UniProtKB-KW"/>
</dbReference>
<feature type="binding site" evidence="14">
    <location>
        <begin position="205"/>
        <end position="212"/>
    </location>
    <ligand>
        <name>ATP</name>
        <dbReference type="ChEBI" id="CHEBI:30616"/>
    </ligand>
</feature>
<dbReference type="InterPro" id="IPR041569">
    <property type="entry name" value="AAA_lid_3"/>
</dbReference>
<dbReference type="GO" id="GO:0008270">
    <property type="term" value="F:zinc ion binding"/>
    <property type="evidence" value="ECO:0007669"/>
    <property type="project" value="UniProtKB-UniRule"/>
</dbReference>
<dbReference type="Pfam" id="PF01434">
    <property type="entry name" value="Peptidase_M41"/>
    <property type="match status" value="1"/>
</dbReference>
<protein>
    <recommendedName>
        <fullName evidence="14">ATP-dependent zinc metalloprotease FtsH</fullName>
        <ecNumber evidence="14">3.4.24.-</ecNumber>
    </recommendedName>
</protein>
<accession>A0A1F6N222</accession>
<comment type="function">
    <text evidence="14">Acts as a processive, ATP-dependent zinc metallopeptidase for both cytoplasmic and membrane proteins. Plays a role in the quality control of integral membrane proteins.</text>
</comment>
<keyword evidence="11 14" id="KW-0482">Metalloprotease</keyword>
<dbReference type="InterPro" id="IPR037219">
    <property type="entry name" value="Peptidase_M41-like"/>
</dbReference>
<keyword evidence="4 14" id="KW-0812">Transmembrane</keyword>
<comment type="similarity">
    <text evidence="2 14">In the C-terminal section; belongs to the peptidase M41 family.</text>
</comment>
<comment type="subcellular location">
    <subcellularLocation>
        <location evidence="14">Cell membrane</location>
        <topology evidence="14">Multi-pass membrane protein</topology>
        <orientation evidence="14">Cytoplasmic side</orientation>
    </subcellularLocation>
    <subcellularLocation>
        <location evidence="1">Membrane</location>
    </subcellularLocation>
</comment>
<comment type="subunit">
    <text evidence="14">Homohexamer.</text>
</comment>
<evidence type="ECO:0000256" key="5">
    <source>
        <dbReference type="ARBA" id="ARBA00022723"/>
    </source>
</evidence>
<keyword evidence="14" id="KW-1003">Cell membrane</keyword>
<feature type="transmembrane region" description="Helical" evidence="14">
    <location>
        <begin position="110"/>
        <end position="132"/>
    </location>
</feature>
<dbReference type="FunFam" id="1.20.58.760:FF:000001">
    <property type="entry name" value="ATP-dependent zinc metalloprotease FtsH"/>
    <property type="match status" value="1"/>
</dbReference>
<keyword evidence="9 14" id="KW-0067">ATP-binding</keyword>
<dbReference type="Gene3D" id="1.20.58.760">
    <property type="entry name" value="Peptidase M41"/>
    <property type="match status" value="1"/>
</dbReference>
<dbReference type="SUPFAM" id="SSF52540">
    <property type="entry name" value="P-loop containing nucleoside triphosphate hydrolases"/>
    <property type="match status" value="1"/>
</dbReference>
<keyword evidence="17" id="KW-0131">Cell cycle</keyword>
<keyword evidence="7 14" id="KW-0378">Hydrolase</keyword>
<dbReference type="NCBIfam" id="TIGR01241">
    <property type="entry name" value="FtsH_fam"/>
    <property type="match status" value="1"/>
</dbReference>
<evidence type="ECO:0000256" key="9">
    <source>
        <dbReference type="ARBA" id="ARBA00022840"/>
    </source>
</evidence>
<evidence type="ECO:0000256" key="10">
    <source>
        <dbReference type="ARBA" id="ARBA00022989"/>
    </source>
</evidence>
<dbReference type="GO" id="GO:0004222">
    <property type="term" value="F:metalloendopeptidase activity"/>
    <property type="evidence" value="ECO:0007669"/>
    <property type="project" value="InterPro"/>
</dbReference>
<dbReference type="GO" id="GO:0005886">
    <property type="term" value="C:plasma membrane"/>
    <property type="evidence" value="ECO:0007669"/>
    <property type="project" value="UniProtKB-SubCell"/>
</dbReference>
<dbReference type="InterPro" id="IPR005936">
    <property type="entry name" value="FtsH"/>
</dbReference>
<dbReference type="SMART" id="SM00382">
    <property type="entry name" value="AAA"/>
    <property type="match status" value="1"/>
</dbReference>
<keyword evidence="17" id="KW-0132">Cell division</keyword>
<comment type="caution">
    <text evidence="14">Lacks conserved residue(s) required for the propagation of feature annotation.</text>
</comment>
<evidence type="ECO:0000256" key="8">
    <source>
        <dbReference type="ARBA" id="ARBA00022833"/>
    </source>
</evidence>
<dbReference type="EMBL" id="MFQH01000021">
    <property type="protein sequence ID" value="OGH77922.1"/>
    <property type="molecule type" value="Genomic_DNA"/>
</dbReference>
<evidence type="ECO:0000256" key="4">
    <source>
        <dbReference type="ARBA" id="ARBA00022692"/>
    </source>
</evidence>
<sequence length="624" mass="68526">MKSLLKNFALVVLTLFLIAGIFSFSNVAKTKPEVVGISRLVAEINNESVKKVEIAGDTVTVHLKDEKAHELTVKKEINQSFSELMSNLGVDQTKLQKIEIQIKDQSGFKYWAAVTIPYLIPFLLLIMLIFFMSKQVQGANSKAMMFGQSTARQVKPDDQNKKTFKNVAGAKEAKEELYEIVDFLRDPKKFADVGAKIPKGVLLMGAPGTGKTLLAKAVAGEANVPFFHMSGSEFVEMFVGVGASRVRDLFQKAKKAAPAIVFIDEIDAVGRKRGSGLGGSHDEREQTLNQILVEMDGFEPNIGVIVVAATNRPDVLDPALLRPGRFDRRVVIDLPDINDREEILKVHAVGKPIVADASLRKVAERTPGFSGADLDNLLNESAIAVVRDGRKEILEIDILKSIEKVILGPEKRGRVMSDKEKEMTAYHEGGHALVGHFLEHSDPVRKVSIIGRGMAGGYTLSMPATDTHYRTLAKFKDDIAMMLGGFVAERMIYGNEMLTTGPSSDLKKATSSVTAMVMQYGMSDKLGPRQYADNEGLIFLAEEIHSKKNYSEKTAELIDAEINAILEEGKARAAQVLTEHRAELDELVKVLLAKETVEQEEFNEIMGIVIKKADDAGPGVEVMD</sequence>
<evidence type="ECO:0000256" key="15">
    <source>
        <dbReference type="RuleBase" id="RU003651"/>
    </source>
</evidence>
<evidence type="ECO:0000256" key="14">
    <source>
        <dbReference type="HAMAP-Rule" id="MF_01458"/>
    </source>
</evidence>
<keyword evidence="12 14" id="KW-0472">Membrane</keyword>
<dbReference type="Gene3D" id="3.40.50.300">
    <property type="entry name" value="P-loop containing nucleotide triphosphate hydrolases"/>
    <property type="match status" value="1"/>
</dbReference>
<evidence type="ECO:0000256" key="7">
    <source>
        <dbReference type="ARBA" id="ARBA00022801"/>
    </source>
</evidence>
<dbReference type="InterPro" id="IPR003593">
    <property type="entry name" value="AAA+_ATPase"/>
</dbReference>
<comment type="caution">
    <text evidence="17">The sequence shown here is derived from an EMBL/GenBank/DDBJ whole genome shotgun (WGS) entry which is preliminary data.</text>
</comment>
<evidence type="ECO:0000256" key="6">
    <source>
        <dbReference type="ARBA" id="ARBA00022741"/>
    </source>
</evidence>
<evidence type="ECO:0000313" key="17">
    <source>
        <dbReference type="EMBL" id="OGH77922.1"/>
    </source>
</evidence>
<feature type="active site" evidence="14">
    <location>
        <position position="428"/>
    </location>
</feature>
<dbReference type="InterPro" id="IPR000642">
    <property type="entry name" value="Peptidase_M41"/>
</dbReference>